<sequence>MLQSKTPRPLLPTIQAYADLIRFNKPAGTVFVFIPFAYSLAVSAHATKMPFIEVLRCLSLFAFWAFLARSLACTVNDICDRDIDGQVARTKKRPLPSGRVTLVGATTFLVGQIMSFVAVFYHVNPAVYRESLIWLVLIMVYPWMKRVTNYPQAWLGIAINWGAVIGWTYINENINFPVLGSLMLGLFAWTMFYDTMYAVQDLEDDTKIGIGSSAVATSRVLHTFLYIWAITFAVFMTMVGVINHHGPIFFALSVSAPFASLVNQVRCLVLHDPSTYQDNFARNSRVSLLILGGIFADCLVGKTSSSVF</sequence>
<feature type="transmembrane region" description="Helical" evidence="9">
    <location>
        <begin position="27"/>
        <end position="46"/>
    </location>
</feature>
<keyword evidence="11" id="KW-1185">Reference proteome</keyword>
<dbReference type="InterPro" id="IPR039653">
    <property type="entry name" value="Prenyltransferase"/>
</dbReference>
<keyword evidence="8 9" id="KW-0472">Membrane</keyword>
<evidence type="ECO:0000256" key="1">
    <source>
        <dbReference type="ARBA" id="ARBA00001946"/>
    </source>
</evidence>
<comment type="pathway">
    <text evidence="3">Secondary metabolite biosynthesis.</text>
</comment>
<evidence type="ECO:0000256" key="3">
    <source>
        <dbReference type="ARBA" id="ARBA00005179"/>
    </source>
</evidence>
<dbReference type="Gene3D" id="1.10.357.140">
    <property type="entry name" value="UbiA prenyltransferase"/>
    <property type="match status" value="1"/>
</dbReference>
<dbReference type="InterPro" id="IPR030470">
    <property type="entry name" value="UbiA_prenylTrfase_CS"/>
</dbReference>
<evidence type="ECO:0000256" key="2">
    <source>
        <dbReference type="ARBA" id="ARBA00004141"/>
    </source>
</evidence>
<dbReference type="PROSITE" id="PS00943">
    <property type="entry name" value="UBIA"/>
    <property type="match status" value="1"/>
</dbReference>
<dbReference type="FunFam" id="1.20.120.1780:FF:000001">
    <property type="entry name" value="4-hydroxybenzoate octaprenyltransferase"/>
    <property type="match status" value="1"/>
</dbReference>
<dbReference type="GO" id="GO:0005886">
    <property type="term" value="C:plasma membrane"/>
    <property type="evidence" value="ECO:0007669"/>
    <property type="project" value="TreeGrafter"/>
</dbReference>
<dbReference type="GO" id="GO:0006744">
    <property type="term" value="P:ubiquinone biosynthetic process"/>
    <property type="evidence" value="ECO:0007669"/>
    <property type="project" value="TreeGrafter"/>
</dbReference>
<dbReference type="FunFam" id="1.10.357.140:FF:000008">
    <property type="entry name" value="4-hydroxybenzoate octaprenyltransferase"/>
    <property type="match status" value="1"/>
</dbReference>
<comment type="cofactor">
    <cofactor evidence="1">
        <name>Mg(2+)</name>
        <dbReference type="ChEBI" id="CHEBI:18420"/>
    </cofactor>
</comment>
<dbReference type="EMBL" id="JAWWNJ010000115">
    <property type="protein sequence ID" value="KAK6991802.1"/>
    <property type="molecule type" value="Genomic_DNA"/>
</dbReference>
<evidence type="ECO:0000256" key="9">
    <source>
        <dbReference type="SAM" id="Phobius"/>
    </source>
</evidence>
<comment type="subcellular location">
    <subcellularLocation>
        <location evidence="2">Membrane</location>
        <topology evidence="2">Multi-pass membrane protein</topology>
    </subcellularLocation>
</comment>
<evidence type="ECO:0000256" key="5">
    <source>
        <dbReference type="ARBA" id="ARBA00022679"/>
    </source>
</evidence>
<proteinExistence type="inferred from homology"/>
<protein>
    <submittedName>
        <fullName evidence="10">UbiA prenyltransferase family</fullName>
    </submittedName>
</protein>
<comment type="similarity">
    <text evidence="4">Belongs to the UbiA prenyltransferase family.</text>
</comment>
<dbReference type="Gene3D" id="1.20.120.1780">
    <property type="entry name" value="UbiA prenyltransferase"/>
    <property type="match status" value="1"/>
</dbReference>
<feature type="transmembrane region" description="Helical" evidence="9">
    <location>
        <begin position="58"/>
        <end position="79"/>
    </location>
</feature>
<dbReference type="GO" id="GO:0016765">
    <property type="term" value="F:transferase activity, transferring alkyl or aryl (other than methyl) groups"/>
    <property type="evidence" value="ECO:0007669"/>
    <property type="project" value="InterPro"/>
</dbReference>
<dbReference type="Pfam" id="PF01040">
    <property type="entry name" value="UbiA"/>
    <property type="match status" value="1"/>
</dbReference>
<dbReference type="PANTHER" id="PTHR11048:SF28">
    <property type="entry name" value="4-HYDROXYBENZOATE POLYPRENYLTRANSFERASE, MITOCHONDRIAL"/>
    <property type="match status" value="1"/>
</dbReference>
<keyword evidence="5" id="KW-0808">Transferase</keyword>
<feature type="transmembrane region" description="Helical" evidence="9">
    <location>
        <begin position="220"/>
        <end position="242"/>
    </location>
</feature>
<organism evidence="10 11">
    <name type="scientific">Favolaschia claudopus</name>
    <dbReference type="NCBI Taxonomy" id="2862362"/>
    <lineage>
        <taxon>Eukaryota</taxon>
        <taxon>Fungi</taxon>
        <taxon>Dikarya</taxon>
        <taxon>Basidiomycota</taxon>
        <taxon>Agaricomycotina</taxon>
        <taxon>Agaricomycetes</taxon>
        <taxon>Agaricomycetidae</taxon>
        <taxon>Agaricales</taxon>
        <taxon>Marasmiineae</taxon>
        <taxon>Mycenaceae</taxon>
        <taxon>Favolaschia</taxon>
    </lineage>
</organism>
<evidence type="ECO:0000256" key="8">
    <source>
        <dbReference type="ARBA" id="ARBA00023136"/>
    </source>
</evidence>
<evidence type="ECO:0000313" key="11">
    <source>
        <dbReference type="Proteomes" id="UP001362999"/>
    </source>
</evidence>
<dbReference type="CDD" id="cd13959">
    <property type="entry name" value="PT_UbiA_COQ2"/>
    <property type="match status" value="1"/>
</dbReference>
<evidence type="ECO:0000256" key="4">
    <source>
        <dbReference type="ARBA" id="ARBA00005985"/>
    </source>
</evidence>
<feature type="transmembrane region" description="Helical" evidence="9">
    <location>
        <begin position="176"/>
        <end position="199"/>
    </location>
</feature>
<evidence type="ECO:0000313" key="10">
    <source>
        <dbReference type="EMBL" id="KAK6991802.1"/>
    </source>
</evidence>
<reference evidence="10 11" key="1">
    <citation type="journal article" date="2024" name="J Genomics">
        <title>Draft genome sequencing and assembly of Favolaschia claudopus CIRM-BRFM 2984 isolated from oak limbs.</title>
        <authorList>
            <person name="Navarro D."/>
            <person name="Drula E."/>
            <person name="Chaduli D."/>
            <person name="Cazenave R."/>
            <person name="Ahrendt S."/>
            <person name="Wang J."/>
            <person name="Lipzen A."/>
            <person name="Daum C."/>
            <person name="Barry K."/>
            <person name="Grigoriev I.V."/>
            <person name="Favel A."/>
            <person name="Rosso M.N."/>
            <person name="Martin F."/>
        </authorList>
    </citation>
    <scope>NUCLEOTIDE SEQUENCE [LARGE SCALE GENOMIC DNA]</scope>
    <source>
        <strain evidence="10 11">CIRM-BRFM 2984</strain>
    </source>
</reference>
<evidence type="ECO:0000256" key="7">
    <source>
        <dbReference type="ARBA" id="ARBA00022989"/>
    </source>
</evidence>
<comment type="caution">
    <text evidence="10">The sequence shown here is derived from an EMBL/GenBank/DDBJ whole genome shotgun (WGS) entry which is preliminary data.</text>
</comment>
<keyword evidence="6 9" id="KW-0812">Transmembrane</keyword>
<gene>
    <name evidence="10" type="ORF">R3P38DRAFT_229053</name>
</gene>
<dbReference type="InterPro" id="IPR000537">
    <property type="entry name" value="UbiA_prenyltransferase"/>
</dbReference>
<keyword evidence="7 9" id="KW-1133">Transmembrane helix</keyword>
<evidence type="ECO:0000256" key="6">
    <source>
        <dbReference type="ARBA" id="ARBA00022692"/>
    </source>
</evidence>
<dbReference type="PANTHER" id="PTHR11048">
    <property type="entry name" value="PRENYLTRANSFERASES"/>
    <property type="match status" value="1"/>
</dbReference>
<dbReference type="AlphaFoldDB" id="A0AAV9ZTF6"/>
<feature type="transmembrane region" description="Helical" evidence="9">
    <location>
        <begin position="100"/>
        <end position="121"/>
    </location>
</feature>
<dbReference type="InterPro" id="IPR044878">
    <property type="entry name" value="UbiA_sf"/>
</dbReference>
<accession>A0AAV9ZTF6</accession>
<name>A0AAV9ZTF6_9AGAR</name>
<feature type="transmembrane region" description="Helical" evidence="9">
    <location>
        <begin position="153"/>
        <end position="170"/>
    </location>
</feature>
<dbReference type="Proteomes" id="UP001362999">
    <property type="component" value="Unassembled WGS sequence"/>
</dbReference>